<evidence type="ECO:0000313" key="2">
    <source>
        <dbReference type="Proteomes" id="UP000265801"/>
    </source>
</evidence>
<organism evidence="1 2">
    <name type="scientific">Bacillus salacetis</name>
    <dbReference type="NCBI Taxonomy" id="2315464"/>
    <lineage>
        <taxon>Bacteria</taxon>
        <taxon>Bacillati</taxon>
        <taxon>Bacillota</taxon>
        <taxon>Bacilli</taxon>
        <taxon>Bacillales</taxon>
        <taxon>Bacillaceae</taxon>
        <taxon>Bacillus</taxon>
    </lineage>
</organism>
<protein>
    <recommendedName>
        <fullName evidence="3">YueH family protein</fullName>
    </recommendedName>
</protein>
<proteinExistence type="predicted"/>
<dbReference type="OrthoDB" id="2390431at2"/>
<dbReference type="Pfam" id="PF14166">
    <property type="entry name" value="YueH"/>
    <property type="match status" value="1"/>
</dbReference>
<evidence type="ECO:0000313" key="1">
    <source>
        <dbReference type="EMBL" id="RIW30181.1"/>
    </source>
</evidence>
<dbReference type="EMBL" id="QXIR01000027">
    <property type="protein sequence ID" value="RIW30181.1"/>
    <property type="molecule type" value="Genomic_DNA"/>
</dbReference>
<dbReference type="Proteomes" id="UP000265801">
    <property type="component" value="Unassembled WGS sequence"/>
</dbReference>
<comment type="caution">
    <text evidence="1">The sequence shown here is derived from an EMBL/GenBank/DDBJ whole genome shotgun (WGS) entry which is preliminary data.</text>
</comment>
<evidence type="ECO:0008006" key="3">
    <source>
        <dbReference type="Google" id="ProtNLM"/>
    </source>
</evidence>
<keyword evidence="2" id="KW-1185">Reference proteome</keyword>
<dbReference type="InterPro" id="IPR020260">
    <property type="entry name" value="Uncharacterised_YueH"/>
</dbReference>
<dbReference type="AlphaFoldDB" id="A0A3A1QVY8"/>
<accession>A0A3A1QVY8</accession>
<reference evidence="1 2" key="1">
    <citation type="submission" date="2018-09" db="EMBL/GenBank/DDBJ databases">
        <title>Bacillus saliacetes sp. nov., isolated from Thai shrimp paste (Ka-pi).</title>
        <authorList>
            <person name="Daroonpunt R."/>
            <person name="Tanasupawat S."/>
            <person name="Yiamsombut S."/>
        </authorList>
    </citation>
    <scope>NUCLEOTIDE SEQUENCE [LARGE SCALE GENOMIC DNA]</scope>
    <source>
        <strain evidence="1 2">SKP7-4</strain>
    </source>
</reference>
<gene>
    <name evidence="1" type="ORF">D3H55_17195</name>
</gene>
<sequence>MKLKIRKSLAGGKERKVFIYENKKEEYFMVAVPDVGWSADFTYETENLKEILEKSLYPAAGTMEEAGELAQRIFNWTREM</sequence>
<name>A0A3A1QVY8_9BACI</name>